<dbReference type="RefSeq" id="WP_152646819.1">
    <property type="nucleotide sequence ID" value="NZ_CP059735.1"/>
</dbReference>
<evidence type="ECO:0000313" key="2">
    <source>
        <dbReference type="Proteomes" id="UP000032568"/>
    </source>
</evidence>
<name>A0AAE9YSQ7_9GAMM</name>
<dbReference type="EMBL" id="CP059735">
    <property type="protein sequence ID" value="WDE00396.1"/>
    <property type="molecule type" value="Genomic_DNA"/>
</dbReference>
<protein>
    <submittedName>
        <fullName evidence="1">Uncharacterized protein</fullName>
    </submittedName>
</protein>
<evidence type="ECO:0000313" key="1">
    <source>
        <dbReference type="EMBL" id="WDE00396.1"/>
    </source>
</evidence>
<gene>
    <name evidence="1" type="ORF">SG35_007085</name>
</gene>
<sequence length="75" mass="8155">MPAIFPGKYRLGKVSARLVASVYDKFFDSNWARGSMIRVLLSSLKGDGEGAEVSLGAEVETLSLLLMLTLMVSPY</sequence>
<dbReference type="Proteomes" id="UP000032568">
    <property type="component" value="Chromosome"/>
</dbReference>
<accession>A0AAE9YSQ7</accession>
<dbReference type="AlphaFoldDB" id="A0AAE9YSQ7"/>
<keyword evidence="2" id="KW-1185">Reference proteome</keyword>
<reference evidence="1 2" key="2">
    <citation type="journal article" date="2022" name="Mar. Drugs">
        <title>Bioassay-Guided Fractionation Leads to the Detection of Cholic Acid Generated by the Rare Thalassomonas sp.</title>
        <authorList>
            <person name="Pheiffer F."/>
            <person name="Schneider Y.K."/>
            <person name="Hansen E.H."/>
            <person name="Andersen J.H."/>
            <person name="Isaksson J."/>
            <person name="Busche T."/>
            <person name="R C."/>
            <person name="Kalinowski J."/>
            <person name="Zyl L.V."/>
            <person name="Trindade M."/>
        </authorList>
    </citation>
    <scope>NUCLEOTIDE SEQUENCE [LARGE SCALE GENOMIC DNA]</scope>
    <source>
        <strain evidence="1 2">A5K-106</strain>
    </source>
</reference>
<dbReference type="KEGG" id="tact:SG35_007085"/>
<organism evidence="1 2">
    <name type="scientific">Thalassomonas actiniarum</name>
    <dbReference type="NCBI Taxonomy" id="485447"/>
    <lineage>
        <taxon>Bacteria</taxon>
        <taxon>Pseudomonadati</taxon>
        <taxon>Pseudomonadota</taxon>
        <taxon>Gammaproteobacteria</taxon>
        <taxon>Alteromonadales</taxon>
        <taxon>Colwelliaceae</taxon>
        <taxon>Thalassomonas</taxon>
    </lineage>
</organism>
<reference evidence="1 2" key="1">
    <citation type="journal article" date="2015" name="Genome Announc.">
        <title>Draft Genome Sequences of Marine Isolates of Thalassomonas viridans and Thalassomonas actiniarum.</title>
        <authorList>
            <person name="Olonade I."/>
            <person name="van Zyl L.J."/>
            <person name="Trindade M."/>
        </authorList>
    </citation>
    <scope>NUCLEOTIDE SEQUENCE [LARGE SCALE GENOMIC DNA]</scope>
    <source>
        <strain evidence="1 2">A5K-106</strain>
    </source>
</reference>
<proteinExistence type="predicted"/>